<proteinExistence type="inferred from homology"/>
<dbReference type="AlphaFoldDB" id="A0A1F4UPG5"/>
<dbReference type="GO" id="GO:0160148">
    <property type="term" value="F:tRNA pseudouridine(55) synthase activity"/>
    <property type="evidence" value="ECO:0007669"/>
    <property type="project" value="UniProtKB-EC"/>
</dbReference>
<name>A0A1F4UPG5_UNCKA</name>
<dbReference type="EMBL" id="MEUV01000015">
    <property type="protein sequence ID" value="OGC46103.1"/>
    <property type="molecule type" value="Genomic_DNA"/>
</dbReference>
<evidence type="ECO:0000256" key="1">
    <source>
        <dbReference type="ARBA" id="ARBA00000385"/>
    </source>
</evidence>
<accession>A0A1F4UPG5</accession>
<sequence>SGWTSFDIVAKIKSMLNKSGKKVKIGHAGTLDPLAEGVLIVLTGNDTKKQNKIMEMNKEYICEISFGATSPTYDLEKELTYIKIPKNLDIEKKLDILLQKYCGEIEQKVPLYSAVKQSGTPLYKKARKNNTDNIILPSKKINIYEIEKLGFYEKNKLPTIKLRVLCSKGTYIRSLANDLGIDLGIGGVLVSLTRSMVGEYKVEDSIKIGQIIPEQII</sequence>
<evidence type="ECO:0000259" key="6">
    <source>
        <dbReference type="Pfam" id="PF01509"/>
    </source>
</evidence>
<dbReference type="GO" id="GO:1990481">
    <property type="term" value="P:mRNA pseudouridine synthesis"/>
    <property type="evidence" value="ECO:0007669"/>
    <property type="project" value="TreeGrafter"/>
</dbReference>
<feature type="domain" description="Pseudouridine synthase II N-terminal" evidence="6">
    <location>
        <begin position="22"/>
        <end position="172"/>
    </location>
</feature>
<dbReference type="NCBIfam" id="TIGR00431">
    <property type="entry name" value="TruB"/>
    <property type="match status" value="1"/>
</dbReference>
<gene>
    <name evidence="7" type="ORF">A2V49_04125</name>
</gene>
<comment type="caution">
    <text evidence="7">The sequence shown here is derived from an EMBL/GenBank/DDBJ whole genome shotgun (WGS) entry which is preliminary data.</text>
</comment>
<evidence type="ECO:0000256" key="5">
    <source>
        <dbReference type="ARBA" id="ARBA00023235"/>
    </source>
</evidence>
<dbReference type="Proteomes" id="UP000178615">
    <property type="component" value="Unassembled WGS sequence"/>
</dbReference>
<keyword evidence="4" id="KW-0819">tRNA processing</keyword>
<evidence type="ECO:0000313" key="8">
    <source>
        <dbReference type="Proteomes" id="UP000178615"/>
    </source>
</evidence>
<evidence type="ECO:0000256" key="4">
    <source>
        <dbReference type="ARBA" id="ARBA00022694"/>
    </source>
</evidence>
<evidence type="ECO:0000256" key="2">
    <source>
        <dbReference type="ARBA" id="ARBA00005642"/>
    </source>
</evidence>
<dbReference type="Pfam" id="PF01509">
    <property type="entry name" value="TruB_N"/>
    <property type="match status" value="1"/>
</dbReference>
<organism evidence="7 8">
    <name type="scientific">candidate division WWE3 bacterium RBG_19FT_COMBO_34_6</name>
    <dbReference type="NCBI Taxonomy" id="1802612"/>
    <lineage>
        <taxon>Bacteria</taxon>
        <taxon>Katanobacteria</taxon>
    </lineage>
</organism>
<comment type="similarity">
    <text evidence="2">Belongs to the pseudouridine synthase TruB family. Type 1 subfamily.</text>
</comment>
<evidence type="ECO:0000313" key="7">
    <source>
        <dbReference type="EMBL" id="OGC46103.1"/>
    </source>
</evidence>
<reference evidence="7 8" key="1">
    <citation type="journal article" date="2016" name="Nat. Commun.">
        <title>Thousands of microbial genomes shed light on interconnected biogeochemical processes in an aquifer system.</title>
        <authorList>
            <person name="Anantharaman K."/>
            <person name="Brown C.T."/>
            <person name="Hug L.A."/>
            <person name="Sharon I."/>
            <person name="Castelle C.J."/>
            <person name="Probst A.J."/>
            <person name="Thomas B.C."/>
            <person name="Singh A."/>
            <person name="Wilkins M.J."/>
            <person name="Karaoz U."/>
            <person name="Brodie E.L."/>
            <person name="Williams K.H."/>
            <person name="Hubbard S.S."/>
            <person name="Banfield J.F."/>
        </authorList>
    </citation>
    <scope>NUCLEOTIDE SEQUENCE [LARGE SCALE GENOMIC DNA]</scope>
</reference>
<keyword evidence="5" id="KW-0413">Isomerase</keyword>
<dbReference type="InterPro" id="IPR020103">
    <property type="entry name" value="PsdUridine_synth_cat_dom_sf"/>
</dbReference>
<dbReference type="Gene3D" id="3.30.2350.10">
    <property type="entry name" value="Pseudouridine synthase"/>
    <property type="match status" value="1"/>
</dbReference>
<dbReference type="InterPro" id="IPR002501">
    <property type="entry name" value="PsdUridine_synth_N"/>
</dbReference>
<dbReference type="SUPFAM" id="SSF55120">
    <property type="entry name" value="Pseudouridine synthase"/>
    <property type="match status" value="1"/>
</dbReference>
<protein>
    <recommendedName>
        <fullName evidence="3">tRNA pseudouridine(55) synthase</fullName>
        <ecNumber evidence="3">5.4.99.25</ecNumber>
    </recommendedName>
</protein>
<dbReference type="EC" id="5.4.99.25" evidence="3"/>
<dbReference type="GO" id="GO:0003723">
    <property type="term" value="F:RNA binding"/>
    <property type="evidence" value="ECO:0007669"/>
    <property type="project" value="InterPro"/>
</dbReference>
<comment type="catalytic activity">
    <reaction evidence="1">
        <text>uridine(55) in tRNA = pseudouridine(55) in tRNA</text>
        <dbReference type="Rhea" id="RHEA:42532"/>
        <dbReference type="Rhea" id="RHEA-COMP:10101"/>
        <dbReference type="Rhea" id="RHEA-COMP:10102"/>
        <dbReference type="ChEBI" id="CHEBI:65314"/>
        <dbReference type="ChEBI" id="CHEBI:65315"/>
        <dbReference type="EC" id="5.4.99.25"/>
    </reaction>
</comment>
<evidence type="ECO:0000256" key="3">
    <source>
        <dbReference type="ARBA" id="ARBA00012787"/>
    </source>
</evidence>
<dbReference type="GO" id="GO:0006400">
    <property type="term" value="P:tRNA modification"/>
    <property type="evidence" value="ECO:0007669"/>
    <property type="project" value="TreeGrafter"/>
</dbReference>
<dbReference type="InterPro" id="IPR014780">
    <property type="entry name" value="tRNA_psdUridine_synth_TruB"/>
</dbReference>
<dbReference type="PANTHER" id="PTHR13767:SF2">
    <property type="entry name" value="PSEUDOURIDYLATE SYNTHASE TRUB1"/>
    <property type="match status" value="1"/>
</dbReference>
<feature type="non-terminal residue" evidence="7">
    <location>
        <position position="1"/>
    </location>
</feature>
<dbReference type="PANTHER" id="PTHR13767">
    <property type="entry name" value="TRNA-PSEUDOURIDINE SYNTHASE"/>
    <property type="match status" value="1"/>
</dbReference>